<dbReference type="GO" id="GO:0000166">
    <property type="term" value="F:nucleotide binding"/>
    <property type="evidence" value="ECO:0007669"/>
    <property type="project" value="UniProtKB-KW"/>
</dbReference>
<dbReference type="NCBIfam" id="TIGR00277">
    <property type="entry name" value="HDIG"/>
    <property type="match status" value="1"/>
</dbReference>
<sequence length="446" mass="50807">MEIKIPQKVNYIIDELKTSGFQAYTVGGCVRDCFLDRMPNDWDITTEALPEDIIKIFPHTIPTGIKHGTISVMIDNELFEVTTYRIDGEYSDNRHPDSVVFTDNIVDDLSRRDFTINAMAYNESNGLVDPFNGLNDLNNKLIMAVGNADNRFNEDALRMIRAIRFSCQLDFRIHDDTFLAIQNNCGLIQNVSAERIREEFCKILLCKVPSKGIENLRISGLLQYIIPEILPMVGFNQKNPHHTMDVYTHTMTVLDNTEADLSLRLSALFHDIGKPSTFSIDKKNIGHFYGHEYKGMDLAEKILKRLKFDNNTIKKVSILIHYHMTRYNKFKMSGIKKLITKVEKENLDVLFSLQVADVKGSAPPYDFSGINDMKTKINKILEEHQPICLKDLNINGNDLIKLGVKPGKDVGIVLNKLLDLVLEDSKLNEFHTLKDAALKILNKDSI</sequence>
<dbReference type="OrthoDB" id="9805698at2"/>
<comment type="similarity">
    <text evidence="8">Belongs to the tRNA nucleotidyltransferase/poly(A) polymerase family.</text>
</comment>
<dbReference type="InterPro" id="IPR003607">
    <property type="entry name" value="HD/PDEase_dom"/>
</dbReference>
<evidence type="ECO:0000256" key="7">
    <source>
        <dbReference type="ARBA" id="ARBA00022842"/>
    </source>
</evidence>
<keyword evidence="6" id="KW-0547">Nucleotide-binding</keyword>
<dbReference type="InterPro" id="IPR043519">
    <property type="entry name" value="NT_sf"/>
</dbReference>
<keyword evidence="2 8" id="KW-0808">Transferase</keyword>
<dbReference type="Gene3D" id="1.10.246.80">
    <property type="match status" value="1"/>
</dbReference>
<evidence type="ECO:0000256" key="3">
    <source>
        <dbReference type="ARBA" id="ARBA00022694"/>
    </source>
</evidence>
<evidence type="ECO:0000313" key="12">
    <source>
        <dbReference type="EMBL" id="OPJ57476.1"/>
    </source>
</evidence>
<dbReference type="Gene3D" id="3.30.460.10">
    <property type="entry name" value="Beta Polymerase, domain 2"/>
    <property type="match status" value="1"/>
</dbReference>
<evidence type="ECO:0000259" key="10">
    <source>
        <dbReference type="Pfam" id="PF01966"/>
    </source>
</evidence>
<dbReference type="PROSITE" id="PS51257">
    <property type="entry name" value="PROKAR_LIPOPROTEIN"/>
    <property type="match status" value="1"/>
</dbReference>
<protein>
    <submittedName>
        <fullName evidence="12">CCA-adding enzyme</fullName>
        <ecNumber evidence="12">2.7.7.72</ecNumber>
    </submittedName>
</protein>
<dbReference type="Pfam" id="PF01743">
    <property type="entry name" value="PolyA_pol"/>
    <property type="match status" value="1"/>
</dbReference>
<dbReference type="CDD" id="cd05398">
    <property type="entry name" value="NT_ClassII-CCAase"/>
    <property type="match status" value="1"/>
</dbReference>
<evidence type="ECO:0000256" key="1">
    <source>
        <dbReference type="ARBA" id="ARBA00001946"/>
    </source>
</evidence>
<evidence type="ECO:0000259" key="9">
    <source>
        <dbReference type="Pfam" id="PF01743"/>
    </source>
</evidence>
<comment type="cofactor">
    <cofactor evidence="1">
        <name>Mg(2+)</name>
        <dbReference type="ChEBI" id="CHEBI:18420"/>
    </cofactor>
</comment>
<dbReference type="InterPro" id="IPR006674">
    <property type="entry name" value="HD_domain"/>
</dbReference>
<dbReference type="SUPFAM" id="SSF81891">
    <property type="entry name" value="Poly A polymerase C-terminal region-like"/>
    <property type="match status" value="1"/>
</dbReference>
<dbReference type="Pfam" id="PF01966">
    <property type="entry name" value="HD"/>
    <property type="match status" value="1"/>
</dbReference>
<evidence type="ECO:0000256" key="2">
    <source>
        <dbReference type="ARBA" id="ARBA00022679"/>
    </source>
</evidence>
<dbReference type="AlphaFoldDB" id="A0A1V4IC01"/>
<dbReference type="Pfam" id="PF12627">
    <property type="entry name" value="PolyA_pol_RNAbd"/>
    <property type="match status" value="1"/>
</dbReference>
<organism evidence="12 13">
    <name type="scientific">Clostridium oryzae</name>
    <dbReference type="NCBI Taxonomy" id="1450648"/>
    <lineage>
        <taxon>Bacteria</taxon>
        <taxon>Bacillati</taxon>
        <taxon>Bacillota</taxon>
        <taxon>Clostridia</taxon>
        <taxon>Eubacteriales</taxon>
        <taxon>Clostridiaceae</taxon>
        <taxon>Clostridium</taxon>
    </lineage>
</organism>
<dbReference type="GO" id="GO:0046872">
    <property type="term" value="F:metal ion binding"/>
    <property type="evidence" value="ECO:0007669"/>
    <property type="project" value="UniProtKB-KW"/>
</dbReference>
<keyword evidence="4 12" id="KW-0548">Nucleotidyltransferase</keyword>
<dbReference type="SUPFAM" id="SSF81301">
    <property type="entry name" value="Nucleotidyltransferase"/>
    <property type="match status" value="1"/>
</dbReference>
<dbReference type="GO" id="GO:0004810">
    <property type="term" value="F:CCA tRNA nucleotidyltransferase activity"/>
    <property type="evidence" value="ECO:0007669"/>
    <property type="project" value="UniProtKB-EC"/>
</dbReference>
<evidence type="ECO:0000259" key="11">
    <source>
        <dbReference type="Pfam" id="PF12627"/>
    </source>
</evidence>
<evidence type="ECO:0000256" key="5">
    <source>
        <dbReference type="ARBA" id="ARBA00022723"/>
    </source>
</evidence>
<name>A0A1V4IC01_9CLOT</name>
<dbReference type="RefSeq" id="WP_079427990.1">
    <property type="nucleotide sequence ID" value="NZ_MZGV01000083.1"/>
</dbReference>
<evidence type="ECO:0000256" key="4">
    <source>
        <dbReference type="ARBA" id="ARBA00022695"/>
    </source>
</evidence>
<dbReference type="CDD" id="cd00077">
    <property type="entry name" value="HDc"/>
    <property type="match status" value="1"/>
</dbReference>
<evidence type="ECO:0000256" key="8">
    <source>
        <dbReference type="RuleBase" id="RU003953"/>
    </source>
</evidence>
<keyword evidence="13" id="KW-1185">Reference proteome</keyword>
<accession>A0A1V4IC01</accession>
<dbReference type="EC" id="2.7.7.72" evidence="12"/>
<feature type="domain" description="tRNA nucleotidyltransferase/poly(A) polymerase RNA and SrmB- binding" evidence="11">
    <location>
        <begin position="170"/>
        <end position="229"/>
    </location>
</feature>
<dbReference type="Gene3D" id="1.10.3090.10">
    <property type="entry name" value="cca-adding enzyme, domain 2"/>
    <property type="match status" value="1"/>
</dbReference>
<dbReference type="InterPro" id="IPR002646">
    <property type="entry name" value="PolA_pol_head_dom"/>
</dbReference>
<dbReference type="PANTHER" id="PTHR46173:SF1">
    <property type="entry name" value="CCA TRNA NUCLEOTIDYLTRANSFERASE 1, MITOCHONDRIAL"/>
    <property type="match status" value="1"/>
</dbReference>
<evidence type="ECO:0000313" key="13">
    <source>
        <dbReference type="Proteomes" id="UP000190080"/>
    </source>
</evidence>
<feature type="domain" description="Poly A polymerase head" evidence="9">
    <location>
        <begin position="23"/>
        <end position="142"/>
    </location>
</feature>
<feature type="domain" description="HD" evidence="10">
    <location>
        <begin position="242"/>
        <end position="328"/>
    </location>
</feature>
<reference evidence="12 13" key="1">
    <citation type="submission" date="2017-03" db="EMBL/GenBank/DDBJ databases">
        <title>Genome sequence of Clostridium oryzae DSM 28571.</title>
        <authorList>
            <person name="Poehlein A."/>
            <person name="Daniel R."/>
        </authorList>
    </citation>
    <scope>NUCLEOTIDE SEQUENCE [LARGE SCALE GENOMIC DNA]</scope>
    <source>
        <strain evidence="12 13">DSM 28571</strain>
    </source>
</reference>
<keyword evidence="8" id="KW-0694">RNA-binding</keyword>
<dbReference type="GO" id="GO:0000049">
    <property type="term" value="F:tRNA binding"/>
    <property type="evidence" value="ECO:0007669"/>
    <property type="project" value="TreeGrafter"/>
</dbReference>
<dbReference type="InterPro" id="IPR050264">
    <property type="entry name" value="Bact_CCA-adding_enz_type3_sf"/>
</dbReference>
<gene>
    <name evidence="12" type="primary">cca</name>
    <name evidence="12" type="ORF">CLORY_40800</name>
</gene>
<dbReference type="PANTHER" id="PTHR46173">
    <property type="entry name" value="CCA TRNA NUCLEOTIDYLTRANSFERASE 1, MITOCHONDRIAL"/>
    <property type="match status" value="1"/>
</dbReference>
<keyword evidence="3" id="KW-0819">tRNA processing</keyword>
<dbReference type="STRING" id="1450648.CLORY_40800"/>
<comment type="caution">
    <text evidence="12">The sequence shown here is derived from an EMBL/GenBank/DDBJ whole genome shotgun (WGS) entry which is preliminary data.</text>
</comment>
<dbReference type="GO" id="GO:0008033">
    <property type="term" value="P:tRNA processing"/>
    <property type="evidence" value="ECO:0007669"/>
    <property type="project" value="UniProtKB-KW"/>
</dbReference>
<evidence type="ECO:0000256" key="6">
    <source>
        <dbReference type="ARBA" id="ARBA00022741"/>
    </source>
</evidence>
<dbReference type="InterPro" id="IPR032828">
    <property type="entry name" value="PolyA_RNA-bd"/>
</dbReference>
<dbReference type="InterPro" id="IPR006675">
    <property type="entry name" value="HDIG_dom"/>
</dbReference>
<proteinExistence type="inferred from homology"/>
<dbReference type="EMBL" id="MZGV01000083">
    <property type="protein sequence ID" value="OPJ57476.1"/>
    <property type="molecule type" value="Genomic_DNA"/>
</dbReference>
<keyword evidence="5" id="KW-0479">Metal-binding</keyword>
<dbReference type="Proteomes" id="UP000190080">
    <property type="component" value="Unassembled WGS sequence"/>
</dbReference>
<keyword evidence="7" id="KW-0460">Magnesium</keyword>